<gene>
    <name evidence="2" type="ORF">C9374_004635</name>
</gene>
<evidence type="ECO:0000313" key="2">
    <source>
        <dbReference type="EMBL" id="KAG2383298.1"/>
    </source>
</evidence>
<dbReference type="RefSeq" id="XP_044548977.1">
    <property type="nucleotide sequence ID" value="XM_044694296.1"/>
</dbReference>
<proteinExistence type="predicted"/>
<reference evidence="2 3" key="1">
    <citation type="journal article" date="2018" name="BMC Genomics">
        <title>The genome of Naegleria lovaniensis, the basis for a comparative approach to unravel pathogenicity factors of the human pathogenic amoeba N. fowleri.</title>
        <authorList>
            <person name="Liechti N."/>
            <person name="Schurch N."/>
            <person name="Bruggmann R."/>
            <person name="Wittwer M."/>
        </authorList>
    </citation>
    <scope>NUCLEOTIDE SEQUENCE [LARGE SCALE GENOMIC DNA]</scope>
    <source>
        <strain evidence="2 3">ATCC 30569</strain>
    </source>
</reference>
<dbReference type="Proteomes" id="UP000816034">
    <property type="component" value="Unassembled WGS sequence"/>
</dbReference>
<comment type="caution">
    <text evidence="2">The sequence shown here is derived from an EMBL/GenBank/DDBJ whole genome shotgun (WGS) entry which is preliminary data.</text>
</comment>
<accession>A0AA88KKR3</accession>
<dbReference type="EMBL" id="PYSW02000021">
    <property type="protein sequence ID" value="KAG2383298.1"/>
    <property type="molecule type" value="Genomic_DNA"/>
</dbReference>
<evidence type="ECO:0000313" key="3">
    <source>
        <dbReference type="Proteomes" id="UP000816034"/>
    </source>
</evidence>
<evidence type="ECO:0000256" key="1">
    <source>
        <dbReference type="SAM" id="MobiDB-lite"/>
    </source>
</evidence>
<dbReference type="AlphaFoldDB" id="A0AA88KKR3"/>
<sequence length="347" mass="40059">MHSFNIRQALLDMGPCAEKDPGITSTMEKRRPSLRERTVEPTFRNEEQVEIPTQSSVIEHQALNTVQEQETLSNHAILNDHHHYSFSRPQLIQDIESYYQTPVDLSSVNHARDTLINNKSNKFKERAIERQRHIDSLLKQFMNPLHELQSHQSLKSILPLVMFSRFQRLLLLFNKPFKASHTPFDFKTLNTKKEIEKRSYLMSRSFNRLKVEATPLLRQHGEILKENSGNRFQPSCKQRRILSNRGATPLALKTSQQLAPILFELERNNTNSRSSNTQINSGVGFATVESVVSVPSFTERLVAKDNTRFALQEFELDNIASDATVKVVRPGSEETRFSQWRSSFKKV</sequence>
<dbReference type="GeneID" id="68097090"/>
<feature type="region of interest" description="Disordered" evidence="1">
    <location>
        <begin position="15"/>
        <end position="38"/>
    </location>
</feature>
<protein>
    <submittedName>
        <fullName evidence="2">Uncharacterized protein</fullName>
    </submittedName>
</protein>
<keyword evidence="3" id="KW-1185">Reference proteome</keyword>
<feature type="compositionally biased region" description="Basic and acidic residues" evidence="1">
    <location>
        <begin position="17"/>
        <end position="38"/>
    </location>
</feature>
<name>A0AA88KKR3_NAELO</name>
<organism evidence="2 3">
    <name type="scientific">Naegleria lovaniensis</name>
    <name type="common">Amoeba</name>
    <dbReference type="NCBI Taxonomy" id="51637"/>
    <lineage>
        <taxon>Eukaryota</taxon>
        <taxon>Discoba</taxon>
        <taxon>Heterolobosea</taxon>
        <taxon>Tetramitia</taxon>
        <taxon>Eutetramitia</taxon>
        <taxon>Vahlkampfiidae</taxon>
        <taxon>Naegleria</taxon>
    </lineage>
</organism>